<dbReference type="GO" id="GO:0030420">
    <property type="term" value="P:establishment of competence for transformation"/>
    <property type="evidence" value="ECO:0007669"/>
    <property type="project" value="InterPro"/>
</dbReference>
<organism evidence="1 2">
    <name type="scientific">Priestia taiwanensis</name>
    <dbReference type="NCBI Taxonomy" id="1347902"/>
    <lineage>
        <taxon>Bacteria</taxon>
        <taxon>Bacillati</taxon>
        <taxon>Bacillota</taxon>
        <taxon>Bacilli</taxon>
        <taxon>Bacillales</taxon>
        <taxon>Bacillaceae</taxon>
        <taxon>Priestia</taxon>
    </lineage>
</organism>
<name>A0A917EPC2_9BACI</name>
<gene>
    <name evidence="1" type="ORF">GCM10007140_20780</name>
</gene>
<reference evidence="1" key="2">
    <citation type="submission" date="2020-09" db="EMBL/GenBank/DDBJ databases">
        <authorList>
            <person name="Sun Q."/>
            <person name="Zhou Y."/>
        </authorList>
    </citation>
    <scope>NUCLEOTIDE SEQUENCE</scope>
    <source>
        <strain evidence="1">CGMCC 1.12698</strain>
    </source>
</reference>
<dbReference type="Pfam" id="PF06338">
    <property type="entry name" value="ComK"/>
    <property type="match status" value="1"/>
</dbReference>
<dbReference type="Proteomes" id="UP000605259">
    <property type="component" value="Unassembled WGS sequence"/>
</dbReference>
<keyword evidence="2" id="KW-1185">Reference proteome</keyword>
<reference evidence="1" key="1">
    <citation type="journal article" date="2014" name="Int. J. Syst. Evol. Microbiol.">
        <title>Complete genome sequence of Corynebacterium casei LMG S-19264T (=DSM 44701T), isolated from a smear-ripened cheese.</title>
        <authorList>
            <consortium name="US DOE Joint Genome Institute (JGI-PGF)"/>
            <person name="Walter F."/>
            <person name="Albersmeier A."/>
            <person name="Kalinowski J."/>
            <person name="Ruckert C."/>
        </authorList>
    </citation>
    <scope>NUCLEOTIDE SEQUENCE</scope>
    <source>
        <strain evidence="1">CGMCC 1.12698</strain>
    </source>
</reference>
<evidence type="ECO:0000313" key="2">
    <source>
        <dbReference type="Proteomes" id="UP000605259"/>
    </source>
</evidence>
<dbReference type="InterPro" id="IPR010461">
    <property type="entry name" value="ComK"/>
</dbReference>
<dbReference type="EMBL" id="BMFK01000001">
    <property type="protein sequence ID" value="GGE70766.1"/>
    <property type="molecule type" value="Genomic_DNA"/>
</dbReference>
<sequence>MEIYEEYEVSPTTMAITFNNHTMYQTKIYDKHGIYYCSRKGMNLMEEGCLQGGSTYDGRKKAVAHLKRFKQRTPIPVIPNEGVFAFPTCSPTNWNCTWLFYRHIKEFKRINHETTIVTFHNGATLTVDISSATLQKQIQRTESCVVLFSPVFGTAQPTSVLSTQF</sequence>
<evidence type="ECO:0000313" key="1">
    <source>
        <dbReference type="EMBL" id="GGE70766.1"/>
    </source>
</evidence>
<dbReference type="RefSeq" id="WP_188388288.1">
    <property type="nucleotide sequence ID" value="NZ_BMFK01000001.1"/>
</dbReference>
<protein>
    <recommendedName>
        <fullName evidence="3">Competence protein</fullName>
    </recommendedName>
</protein>
<dbReference type="AlphaFoldDB" id="A0A917EPC2"/>
<comment type="caution">
    <text evidence="1">The sequence shown here is derived from an EMBL/GenBank/DDBJ whole genome shotgun (WGS) entry which is preliminary data.</text>
</comment>
<proteinExistence type="predicted"/>
<evidence type="ECO:0008006" key="3">
    <source>
        <dbReference type="Google" id="ProtNLM"/>
    </source>
</evidence>
<accession>A0A917EPC2</accession>